<comment type="caution">
    <text evidence="1">The sequence shown here is derived from an EMBL/GenBank/DDBJ whole genome shotgun (WGS) entry which is preliminary data.</text>
</comment>
<sequence length="109" mass="12127">MKLNMSRTKLLLDVVTDLQNLAGSLQTIAEVLANNEESPRTEEKAPVKKAKPKKKEISLEEVRTLLAQKSQAGFTADIKKLLEKYGATKLSEIGAKDYEALLRDAEELQ</sequence>
<reference evidence="1 2" key="1">
    <citation type="submission" date="2023-10" db="EMBL/GenBank/DDBJ databases">
        <title>Virgibacillus soli CC-YMP-6 genome.</title>
        <authorList>
            <person name="Miliotis G."/>
            <person name="Sengupta P."/>
            <person name="Hameed A."/>
            <person name="Chuvochina M."/>
            <person name="Mcdonagh F."/>
            <person name="Simpson A.C."/>
            <person name="Singh N.K."/>
            <person name="Rekha P.D."/>
            <person name="Raman K."/>
            <person name="Hugenholtz P."/>
            <person name="Venkateswaran K."/>
        </authorList>
    </citation>
    <scope>NUCLEOTIDE SEQUENCE [LARGE SCALE GENOMIC DNA]</scope>
    <source>
        <strain evidence="1 2">CC-YMP-6</strain>
    </source>
</reference>
<name>A0ABU5CWD3_9BACI</name>
<accession>A0ABU5CWD3</accession>
<keyword evidence="2" id="KW-1185">Reference proteome</keyword>
<evidence type="ECO:0000313" key="2">
    <source>
        <dbReference type="Proteomes" id="UP001275315"/>
    </source>
</evidence>
<organism evidence="1 2">
    <name type="scientific">Paracerasibacillus soli</name>
    <dbReference type="NCBI Taxonomy" id="480284"/>
    <lineage>
        <taxon>Bacteria</taxon>
        <taxon>Bacillati</taxon>
        <taxon>Bacillota</taxon>
        <taxon>Bacilli</taxon>
        <taxon>Bacillales</taxon>
        <taxon>Bacillaceae</taxon>
        <taxon>Paracerasibacillus</taxon>
    </lineage>
</organism>
<dbReference type="Proteomes" id="UP001275315">
    <property type="component" value="Unassembled WGS sequence"/>
</dbReference>
<gene>
    <name evidence="1" type="ORF">RWD45_21810</name>
</gene>
<dbReference type="RefSeq" id="WP_320381641.1">
    <property type="nucleotide sequence ID" value="NZ_JAWDIQ010000005.1"/>
</dbReference>
<dbReference type="EMBL" id="JAWDIQ010000005">
    <property type="protein sequence ID" value="MDY0410688.1"/>
    <property type="molecule type" value="Genomic_DNA"/>
</dbReference>
<protein>
    <submittedName>
        <fullName evidence="1">rRNA biogenesis protein rrp5</fullName>
    </submittedName>
</protein>
<evidence type="ECO:0000313" key="1">
    <source>
        <dbReference type="EMBL" id="MDY0410688.1"/>
    </source>
</evidence>
<proteinExistence type="predicted"/>